<dbReference type="FunFam" id="3.20.10.10:FF:000010">
    <property type="entry name" value="Branched-chain amino acid aminotransferase"/>
    <property type="match status" value="1"/>
</dbReference>
<dbReference type="Proteomes" id="UP000824998">
    <property type="component" value="Unassembled WGS sequence"/>
</dbReference>
<keyword evidence="9" id="KW-1185">Reference proteome</keyword>
<reference evidence="8" key="1">
    <citation type="journal article" date="2021" name="IMA Fungus">
        <title>Genomic characterization of three marine fungi, including Emericellopsis atlantica sp. nov. with signatures of a generalist lifestyle and marine biomass degradation.</title>
        <authorList>
            <person name="Hagestad O.C."/>
            <person name="Hou L."/>
            <person name="Andersen J.H."/>
            <person name="Hansen E.H."/>
            <person name="Altermark B."/>
            <person name="Li C."/>
            <person name="Kuhnert E."/>
            <person name="Cox R.J."/>
            <person name="Crous P.W."/>
            <person name="Spatafora J.W."/>
            <person name="Lail K."/>
            <person name="Amirebrahimi M."/>
            <person name="Lipzen A."/>
            <person name="Pangilinan J."/>
            <person name="Andreopoulos W."/>
            <person name="Hayes R.D."/>
            <person name="Ng V."/>
            <person name="Grigoriev I.V."/>
            <person name="Jackson S.A."/>
            <person name="Sutton T.D.S."/>
            <person name="Dobson A.D.W."/>
            <person name="Rama T."/>
        </authorList>
    </citation>
    <scope>NUCLEOTIDE SEQUENCE</scope>
    <source>
        <strain evidence="8">TRa018bII</strain>
    </source>
</reference>
<dbReference type="PIRSF" id="PIRSF006468">
    <property type="entry name" value="BCAT1"/>
    <property type="match status" value="1"/>
</dbReference>
<evidence type="ECO:0000256" key="2">
    <source>
        <dbReference type="ARBA" id="ARBA00005179"/>
    </source>
</evidence>
<dbReference type="SUPFAM" id="SSF56752">
    <property type="entry name" value="D-aminoacid aminotransferase-like PLP-dependent enzymes"/>
    <property type="match status" value="1"/>
</dbReference>
<comment type="pathway">
    <text evidence="2">Secondary metabolite biosynthesis.</text>
</comment>
<keyword evidence="4 8" id="KW-0032">Aminotransferase</keyword>
<dbReference type="InterPro" id="IPR043132">
    <property type="entry name" value="BCAT-like_C"/>
</dbReference>
<dbReference type="GO" id="GO:0004084">
    <property type="term" value="F:branched-chain-amino-acid transaminase activity"/>
    <property type="evidence" value="ECO:0007669"/>
    <property type="project" value="InterPro"/>
</dbReference>
<dbReference type="PANTHER" id="PTHR42825">
    <property type="entry name" value="AMINO ACID AMINOTRANSFERASE"/>
    <property type="match status" value="1"/>
</dbReference>
<name>A0A9P8C5X7_9HELO</name>
<proteinExistence type="inferred from homology"/>
<dbReference type="AlphaFoldDB" id="A0A9P8C5X7"/>
<keyword evidence="5" id="KW-0808">Transferase</keyword>
<dbReference type="OrthoDB" id="409992at2759"/>
<evidence type="ECO:0000256" key="4">
    <source>
        <dbReference type="ARBA" id="ARBA00022576"/>
    </source>
</evidence>
<dbReference type="GO" id="GO:0016829">
    <property type="term" value="F:lyase activity"/>
    <property type="evidence" value="ECO:0007669"/>
    <property type="project" value="UniProtKB-KW"/>
</dbReference>
<comment type="similarity">
    <text evidence="3">Belongs to the class-IV pyridoxal-phosphate-dependent aminotransferase family.</text>
</comment>
<feature type="modified residue" description="N6-(pyridoxal phosphate)lysine" evidence="7">
    <location>
        <position position="191"/>
    </location>
</feature>
<dbReference type="InterPro" id="IPR001544">
    <property type="entry name" value="Aminotrans_IV"/>
</dbReference>
<dbReference type="InterPro" id="IPR005786">
    <property type="entry name" value="B_amino_transII"/>
</dbReference>
<gene>
    <name evidence="8" type="ORF">BJ875DRAFT_281235</name>
</gene>
<evidence type="ECO:0000256" key="6">
    <source>
        <dbReference type="ARBA" id="ARBA00022898"/>
    </source>
</evidence>
<evidence type="ECO:0000313" key="8">
    <source>
        <dbReference type="EMBL" id="KAG9235153.1"/>
    </source>
</evidence>
<keyword evidence="8" id="KW-0456">Lyase</keyword>
<evidence type="ECO:0000256" key="7">
    <source>
        <dbReference type="PIRSR" id="PIRSR006468-1"/>
    </source>
</evidence>
<dbReference type="InterPro" id="IPR043131">
    <property type="entry name" value="BCAT-like_N"/>
</dbReference>
<evidence type="ECO:0000313" key="9">
    <source>
        <dbReference type="Proteomes" id="UP000824998"/>
    </source>
</evidence>
<organism evidence="8 9">
    <name type="scientific">Amylocarpus encephaloides</name>
    <dbReference type="NCBI Taxonomy" id="45428"/>
    <lineage>
        <taxon>Eukaryota</taxon>
        <taxon>Fungi</taxon>
        <taxon>Dikarya</taxon>
        <taxon>Ascomycota</taxon>
        <taxon>Pezizomycotina</taxon>
        <taxon>Leotiomycetes</taxon>
        <taxon>Helotiales</taxon>
        <taxon>Helotiales incertae sedis</taxon>
        <taxon>Amylocarpus</taxon>
    </lineage>
</organism>
<evidence type="ECO:0000256" key="3">
    <source>
        <dbReference type="ARBA" id="ARBA00009320"/>
    </source>
</evidence>
<dbReference type="Gene3D" id="3.30.470.10">
    <property type="match status" value="1"/>
</dbReference>
<dbReference type="InterPro" id="IPR036038">
    <property type="entry name" value="Aminotransferase-like"/>
</dbReference>
<comment type="cofactor">
    <cofactor evidence="1">
        <name>pyridoxal 5'-phosphate</name>
        <dbReference type="ChEBI" id="CHEBI:597326"/>
    </cofactor>
</comment>
<sequence length="369" mass="40288">MSFPPPAEQDVDWSNLTLAVTDIVNGHVESRYSVQSGEWSKPTFVKDPYLRVHGLAPAFNYGMQAYEGLKAYRSAKNEILLFRPGFHACRLSHSSTTVSIPAIPTQHFQSCVTSAVANNASFVPPHSSGGALYVRPVVFGSSANIALNAPSEYLLCVYVHPFATYHGTAPLDALILEEYDRAAPRGTGNAKVGGNYAPAIRWTDKARKEGYPVTLHLDSQTRTEVEEFSTSGFVGVKIQKGGEESGEAKITLVLPDSKNIIESVTSDSVVQIALELGWEVQTRAIKYQELPEFDEVIACGTAAALVPIRSITCMSAGDKFLYASSSDGKEAGAVCKQLYEHLNQLQRGDREDKQDWCHSIQKEDLLAVE</sequence>
<dbReference type="GO" id="GO:0009081">
    <property type="term" value="P:branched-chain amino acid metabolic process"/>
    <property type="evidence" value="ECO:0007669"/>
    <property type="project" value="InterPro"/>
</dbReference>
<keyword evidence="6" id="KW-0663">Pyridoxal phosphate</keyword>
<dbReference type="EMBL" id="MU251440">
    <property type="protein sequence ID" value="KAG9235153.1"/>
    <property type="molecule type" value="Genomic_DNA"/>
</dbReference>
<comment type="caution">
    <text evidence="8">The sequence shown here is derived from an EMBL/GenBank/DDBJ whole genome shotgun (WGS) entry which is preliminary data.</text>
</comment>
<dbReference type="Pfam" id="PF01063">
    <property type="entry name" value="Aminotran_4"/>
    <property type="match status" value="1"/>
</dbReference>
<evidence type="ECO:0000256" key="5">
    <source>
        <dbReference type="ARBA" id="ARBA00022679"/>
    </source>
</evidence>
<dbReference type="Gene3D" id="3.20.10.10">
    <property type="entry name" value="D-amino Acid Aminotransferase, subunit A, domain 2"/>
    <property type="match status" value="1"/>
</dbReference>
<dbReference type="PANTHER" id="PTHR42825:SF2">
    <property type="entry name" value="BRANCHED-CHAIN-AMINO-ACID AMINOTRANSFERASE 3, CHLOROPLASTIC-RELATED"/>
    <property type="match status" value="1"/>
</dbReference>
<protein>
    <submittedName>
        <fullName evidence="8">Branched-chain amino acid aminotransferase/4-amino-4-deoxychorismate lyase</fullName>
    </submittedName>
</protein>
<accession>A0A9P8C5X7</accession>
<evidence type="ECO:0000256" key="1">
    <source>
        <dbReference type="ARBA" id="ARBA00001933"/>
    </source>
</evidence>